<sequence>MQIWLLGSVAALVLSACGGGSGGGSSDTSASGGSTGGATGGSTGGSCVAASTQVPSAVDRVEARARSLTLASSGDVSPMKAREVQSPRARLVALAEVAPAKLAAETTSSGLRGAPRKIGFARSLPDTTLDWQTLADGRRAASISISSPSAQGLRLGLLVRSLPADATVRVYAQSASTGFELPASEILQALKANAAGGASGDTANTYWLPAVLGAEATVEVSLPAGADTAKVDVAVPQLSHLFALPDGTDAAGDTAGAGITAKIGEAGSCEIDAACNTDYQAESNAVARIVFVQGGSAFQCTGTLLNDNLNSGTPYLITANHCISTQASASSLQSYWFYRAPSCGAGTLNPAATLRTGGATLLYASASTDTSFMRLNEAPPSGAVFAGWSVSAPALAATVGTLHHPEGDLLKLSTGTVKSYQNCSLSSGGTSLTCTGTAQSNSGFLDALLTSGSTEEGSSGAALFQTIGTSRYVIGQLYGGSSSCSLRSGSNIYGRFDAAYNAALKQWLAATTVPTC</sequence>
<feature type="compositionally biased region" description="Gly residues" evidence="1">
    <location>
        <begin position="33"/>
        <end position="44"/>
    </location>
</feature>
<gene>
    <name evidence="2" type="ORF">RD110_17425</name>
</gene>
<dbReference type="KEGG" id="rhy:RD110_17425"/>
<proteinExistence type="predicted"/>
<feature type="region of interest" description="Disordered" evidence="1">
    <location>
        <begin position="23"/>
        <end position="49"/>
    </location>
</feature>
<evidence type="ECO:0008006" key="4">
    <source>
        <dbReference type="Google" id="ProtNLM"/>
    </source>
</evidence>
<dbReference type="Pfam" id="PF13365">
    <property type="entry name" value="Trypsin_2"/>
    <property type="match status" value="1"/>
</dbReference>
<reference evidence="2 3" key="1">
    <citation type="submission" date="2017-01" db="EMBL/GenBank/DDBJ databases">
        <authorList>
            <person name="Mah S.A."/>
            <person name="Swanson W.J."/>
            <person name="Moy G.W."/>
            <person name="Vacquier V.D."/>
        </authorList>
    </citation>
    <scope>NUCLEOTIDE SEQUENCE [LARGE SCALE GENOMIC DNA]</scope>
    <source>
        <strain evidence="2 3">DCY110</strain>
    </source>
</reference>
<dbReference type="STRING" id="1842727.RD110_17425"/>
<keyword evidence="3" id="KW-1185">Reference proteome</keyword>
<dbReference type="InterPro" id="IPR009003">
    <property type="entry name" value="Peptidase_S1_PA"/>
</dbReference>
<protein>
    <recommendedName>
        <fullName evidence="4">Endoproteinase ArgC</fullName>
    </recommendedName>
</protein>
<dbReference type="EMBL" id="CP019236">
    <property type="protein sequence ID" value="APW40767.1"/>
    <property type="molecule type" value="Genomic_DNA"/>
</dbReference>
<dbReference type="InterPro" id="IPR043504">
    <property type="entry name" value="Peptidase_S1_PA_chymotrypsin"/>
</dbReference>
<organism evidence="2 3">
    <name type="scientific">Rhodoferax koreensis</name>
    <dbReference type="NCBI Taxonomy" id="1842727"/>
    <lineage>
        <taxon>Bacteria</taxon>
        <taxon>Pseudomonadati</taxon>
        <taxon>Pseudomonadota</taxon>
        <taxon>Betaproteobacteria</taxon>
        <taxon>Burkholderiales</taxon>
        <taxon>Comamonadaceae</taxon>
        <taxon>Rhodoferax</taxon>
    </lineage>
</organism>
<dbReference type="Gene3D" id="2.40.10.10">
    <property type="entry name" value="Trypsin-like serine proteases"/>
    <property type="match status" value="2"/>
</dbReference>
<dbReference type="Proteomes" id="UP000186609">
    <property type="component" value="Chromosome"/>
</dbReference>
<evidence type="ECO:0000256" key="1">
    <source>
        <dbReference type="SAM" id="MobiDB-lite"/>
    </source>
</evidence>
<name>A0A1P8K451_9BURK</name>
<dbReference type="PANTHER" id="PTHR36234">
    <property type="entry name" value="LYSYL ENDOPEPTIDASE"/>
    <property type="match status" value="1"/>
</dbReference>
<dbReference type="OrthoDB" id="5619888at2"/>
<accession>A0A1P8K451</accession>
<dbReference type="AlphaFoldDB" id="A0A1P8K451"/>
<dbReference type="SUPFAM" id="SSF50494">
    <property type="entry name" value="Trypsin-like serine proteases"/>
    <property type="match status" value="1"/>
</dbReference>
<evidence type="ECO:0000313" key="2">
    <source>
        <dbReference type="EMBL" id="APW40767.1"/>
    </source>
</evidence>
<dbReference type="PANTHER" id="PTHR36234:SF5">
    <property type="entry name" value="LYSYL ENDOPEPTIDASE"/>
    <property type="match status" value="1"/>
</dbReference>
<evidence type="ECO:0000313" key="3">
    <source>
        <dbReference type="Proteomes" id="UP000186609"/>
    </source>
</evidence>
<dbReference type="RefSeq" id="WP_076205186.1">
    <property type="nucleotide sequence ID" value="NZ_CP019236.1"/>
</dbReference>